<evidence type="ECO:0000256" key="11">
    <source>
        <dbReference type="ARBA" id="ARBA00049015"/>
    </source>
</evidence>
<comment type="caution">
    <text evidence="13">The sequence shown here is derived from an EMBL/GenBank/DDBJ whole genome shotgun (WGS) entry which is preliminary data.</text>
</comment>
<dbReference type="EMBL" id="JAACJP010000029">
    <property type="protein sequence ID" value="KAF5376274.1"/>
    <property type="molecule type" value="Genomic_DNA"/>
</dbReference>
<evidence type="ECO:0000256" key="10">
    <source>
        <dbReference type="ARBA" id="ARBA00043193"/>
    </source>
</evidence>
<organism evidence="13 14">
    <name type="scientific">Tricholomella constricta</name>
    <dbReference type="NCBI Taxonomy" id="117010"/>
    <lineage>
        <taxon>Eukaryota</taxon>
        <taxon>Fungi</taxon>
        <taxon>Dikarya</taxon>
        <taxon>Basidiomycota</taxon>
        <taxon>Agaricomycotina</taxon>
        <taxon>Agaricomycetes</taxon>
        <taxon>Agaricomycetidae</taxon>
        <taxon>Agaricales</taxon>
        <taxon>Tricholomatineae</taxon>
        <taxon>Lyophyllaceae</taxon>
        <taxon>Tricholomella</taxon>
    </lineage>
</organism>
<feature type="binding site" evidence="12">
    <location>
        <position position="365"/>
    </location>
    <ligand>
        <name>Mg(2+)</name>
        <dbReference type="ChEBI" id="CHEBI:18420"/>
        <label>1</label>
    </ligand>
</feature>
<evidence type="ECO:0000256" key="9">
    <source>
        <dbReference type="ARBA" id="ARBA00043187"/>
    </source>
</evidence>
<accession>A0A8H5H3Z8</accession>
<evidence type="ECO:0000256" key="3">
    <source>
        <dbReference type="ARBA" id="ARBA00022801"/>
    </source>
</evidence>
<comment type="similarity">
    <text evidence="1">Belongs to the ADP-ribosylglycohydrolase family.</text>
</comment>
<proteinExistence type="inferred from homology"/>
<evidence type="ECO:0000256" key="7">
    <source>
        <dbReference type="ARBA" id="ARBA00042722"/>
    </source>
</evidence>
<keyword evidence="14" id="KW-1185">Reference proteome</keyword>
<dbReference type="EC" id="3.2.1.143" evidence="2"/>
<comment type="cofactor">
    <cofactor evidence="12">
        <name>Mg(2+)</name>
        <dbReference type="ChEBI" id="CHEBI:18420"/>
    </cofactor>
    <text evidence="12">Binds 2 magnesium ions per subunit.</text>
</comment>
<dbReference type="GO" id="GO:0046872">
    <property type="term" value="F:metal ion binding"/>
    <property type="evidence" value="ECO:0007669"/>
    <property type="project" value="UniProtKB-KW"/>
</dbReference>
<evidence type="ECO:0000256" key="6">
    <source>
        <dbReference type="ARBA" id="ARBA00042471"/>
    </source>
</evidence>
<reference evidence="13 14" key="1">
    <citation type="journal article" date="2020" name="ISME J.">
        <title>Uncovering the hidden diversity of litter-decomposition mechanisms in mushroom-forming fungi.</title>
        <authorList>
            <person name="Floudas D."/>
            <person name="Bentzer J."/>
            <person name="Ahren D."/>
            <person name="Johansson T."/>
            <person name="Persson P."/>
            <person name="Tunlid A."/>
        </authorList>
    </citation>
    <scope>NUCLEOTIDE SEQUENCE [LARGE SCALE GENOMIC DNA]</scope>
    <source>
        <strain evidence="13 14">CBS 661.87</strain>
    </source>
</reference>
<evidence type="ECO:0000313" key="13">
    <source>
        <dbReference type="EMBL" id="KAF5376274.1"/>
    </source>
</evidence>
<feature type="binding site" evidence="12">
    <location>
        <position position="362"/>
    </location>
    <ligand>
        <name>Mg(2+)</name>
        <dbReference type="ChEBI" id="CHEBI:18420"/>
        <label>1</label>
    </ligand>
</feature>
<gene>
    <name evidence="13" type="ORF">D9615_008499</name>
</gene>
<evidence type="ECO:0000313" key="14">
    <source>
        <dbReference type="Proteomes" id="UP000565441"/>
    </source>
</evidence>
<dbReference type="InterPro" id="IPR050792">
    <property type="entry name" value="ADP-ribosylglycohydrolase"/>
</dbReference>
<keyword evidence="3" id="KW-0378">Hydrolase</keyword>
<feature type="binding site" evidence="12">
    <location>
        <position position="364"/>
    </location>
    <ligand>
        <name>Mg(2+)</name>
        <dbReference type="ChEBI" id="CHEBI:18420"/>
        <label>1</label>
    </ligand>
</feature>
<dbReference type="Pfam" id="PF03747">
    <property type="entry name" value="ADP_ribosyl_GH"/>
    <property type="match status" value="1"/>
</dbReference>
<protein>
    <recommendedName>
        <fullName evidence="4">ADP-ribosylhydrolase ARH3</fullName>
        <ecNumber evidence="2">3.2.1.143</ecNumber>
    </recommendedName>
    <alternativeName>
        <fullName evidence="5">ADP-ribose glycohydrolase ARH3</fullName>
    </alternativeName>
    <alternativeName>
        <fullName evidence="6">ADP-ribosylhydrolase 3</fullName>
    </alternativeName>
    <alternativeName>
        <fullName evidence="9">O-acetyl-ADP-ribose deacetylase ARH3</fullName>
    </alternativeName>
    <alternativeName>
        <fullName evidence="10">Poly(ADP-ribose) glycohydrolase ARH3</fullName>
    </alternativeName>
    <alternativeName>
        <fullName evidence="8">[Protein ADP-ribosylarginine] hydrolase-like protein 2</fullName>
    </alternativeName>
    <alternativeName>
        <fullName evidence="7">[Protein ADP-ribosylserine] hydrolase</fullName>
    </alternativeName>
</protein>
<keyword evidence="12" id="KW-0460">Magnesium</keyword>
<evidence type="ECO:0000256" key="1">
    <source>
        <dbReference type="ARBA" id="ARBA00010702"/>
    </source>
</evidence>
<feature type="binding site" evidence="12">
    <location>
        <position position="88"/>
    </location>
    <ligand>
        <name>Mg(2+)</name>
        <dbReference type="ChEBI" id="CHEBI:18420"/>
        <label>1</label>
    </ligand>
</feature>
<keyword evidence="12" id="KW-0479">Metal-binding</keyword>
<sequence length="425" mass="47243">MPSWRKKAQIYLSHKSDHETNKTQTYTSLTAQHPTPASASTKIRQAILATALVDALGGPPEFHKRFSFPLVTTMKPNNNFSLPPGVWTDDTSMTLCLARSLATFTPRAIDGHARVGGFDEKHQLDAYTSWYREGTLSAIGRCFDIGGTIRRALHIYEKHAQPDQSIDDALKHIADELYDENCAGGGSLMRVLPIGLAYWRDEGLAMEYGRRSSRTTHPNAMCQEACEVWTRAIVQIMRVSTAKDYHGSYTKLDVIRSFAEFPYTNDKLRDALALPRGIPPLPAMKEDHEAYYRTHHPIVQLIAKTEAESLSKKGGFSKIIPKAAELPSTGYVLHILVAALYCFLATDNFEEGAILAVNLGDDADTVGAVYAGLAGCWYAENEGDETHGMFGTDRVREWRSKLVKRELVEEVAEELAKYSAELSRG</sequence>
<name>A0A8H5H3Z8_9AGAR</name>
<evidence type="ECO:0000256" key="5">
    <source>
        <dbReference type="ARBA" id="ARBA00042398"/>
    </source>
</evidence>
<dbReference type="SUPFAM" id="SSF101478">
    <property type="entry name" value="ADP-ribosylglycohydrolase"/>
    <property type="match status" value="1"/>
</dbReference>
<evidence type="ECO:0000256" key="4">
    <source>
        <dbReference type="ARBA" id="ARBA00041057"/>
    </source>
</evidence>
<dbReference type="OrthoDB" id="2021138at2759"/>
<feature type="binding site" evidence="12">
    <location>
        <position position="89"/>
    </location>
    <ligand>
        <name>Mg(2+)</name>
        <dbReference type="ChEBI" id="CHEBI:18420"/>
        <label>1</label>
    </ligand>
</feature>
<dbReference type="GO" id="GO:0004649">
    <property type="term" value="F:poly(ADP-ribose) glycohydrolase activity"/>
    <property type="evidence" value="ECO:0007669"/>
    <property type="project" value="UniProtKB-EC"/>
</dbReference>
<dbReference type="Proteomes" id="UP000565441">
    <property type="component" value="Unassembled WGS sequence"/>
</dbReference>
<dbReference type="PANTHER" id="PTHR16222:SF24">
    <property type="entry name" value="ADP-RIBOSYLHYDROLASE ARH3"/>
    <property type="match status" value="1"/>
</dbReference>
<dbReference type="Gene3D" id="1.10.4080.10">
    <property type="entry name" value="ADP-ribosylation/Crystallin J1"/>
    <property type="match status" value="1"/>
</dbReference>
<dbReference type="InterPro" id="IPR005502">
    <property type="entry name" value="Ribosyl_crysJ1"/>
</dbReference>
<dbReference type="AlphaFoldDB" id="A0A8H5H3Z8"/>
<evidence type="ECO:0000256" key="8">
    <source>
        <dbReference type="ARBA" id="ARBA00042850"/>
    </source>
</evidence>
<dbReference type="InterPro" id="IPR036705">
    <property type="entry name" value="Ribosyl_crysJ1_sf"/>
</dbReference>
<dbReference type="PANTHER" id="PTHR16222">
    <property type="entry name" value="ADP-RIBOSYLGLYCOHYDROLASE"/>
    <property type="match status" value="1"/>
</dbReference>
<evidence type="ECO:0000256" key="12">
    <source>
        <dbReference type="PIRSR" id="PIRSR605502-1"/>
    </source>
</evidence>
<feature type="binding site" evidence="12">
    <location>
        <position position="90"/>
    </location>
    <ligand>
        <name>Mg(2+)</name>
        <dbReference type="ChEBI" id="CHEBI:18420"/>
        <label>1</label>
    </ligand>
</feature>
<comment type="catalytic activity">
    <reaction evidence="11">
        <text>alpha-NAD(+) + H2O = ADP-D-ribose + nicotinamide + H(+)</text>
        <dbReference type="Rhea" id="RHEA:68792"/>
        <dbReference type="ChEBI" id="CHEBI:15377"/>
        <dbReference type="ChEBI" id="CHEBI:15378"/>
        <dbReference type="ChEBI" id="CHEBI:17154"/>
        <dbReference type="ChEBI" id="CHEBI:57967"/>
        <dbReference type="ChEBI" id="CHEBI:77017"/>
    </reaction>
</comment>
<evidence type="ECO:0000256" key="2">
    <source>
        <dbReference type="ARBA" id="ARBA00012255"/>
    </source>
</evidence>